<dbReference type="PANTHER" id="PTHR43399">
    <property type="entry name" value="SUBTILISIN-RELATED"/>
    <property type="match status" value="1"/>
</dbReference>
<dbReference type="InterPro" id="IPR000209">
    <property type="entry name" value="Peptidase_S8/S53_dom"/>
</dbReference>
<comment type="caution">
    <text evidence="9">The sequence shown here is derived from an EMBL/GenBank/DDBJ whole genome shotgun (WGS) entry which is preliminary data.</text>
</comment>
<dbReference type="CDD" id="cd04842">
    <property type="entry name" value="Peptidases_S8_Kp43_protease"/>
    <property type="match status" value="1"/>
</dbReference>
<protein>
    <recommendedName>
        <fullName evidence="8">Peptidase S8/S53 domain-containing protein</fullName>
    </recommendedName>
</protein>
<evidence type="ECO:0000256" key="6">
    <source>
        <dbReference type="PROSITE-ProRule" id="PRU01240"/>
    </source>
</evidence>
<feature type="region of interest" description="Disordered" evidence="7">
    <location>
        <begin position="298"/>
        <end position="324"/>
    </location>
</feature>
<organism evidence="9 10">
    <name type="scientific">Virgisporangium ochraceum</name>
    <dbReference type="NCBI Taxonomy" id="65505"/>
    <lineage>
        <taxon>Bacteria</taxon>
        <taxon>Bacillati</taxon>
        <taxon>Actinomycetota</taxon>
        <taxon>Actinomycetes</taxon>
        <taxon>Micromonosporales</taxon>
        <taxon>Micromonosporaceae</taxon>
        <taxon>Virgisporangium</taxon>
    </lineage>
</organism>
<dbReference type="RefSeq" id="WP_203932239.1">
    <property type="nucleotide sequence ID" value="NZ_BOPH01000099.1"/>
</dbReference>
<comment type="similarity">
    <text evidence="1 6">Belongs to the peptidase S8 family.</text>
</comment>
<evidence type="ECO:0000256" key="2">
    <source>
        <dbReference type="ARBA" id="ARBA00022670"/>
    </source>
</evidence>
<keyword evidence="2 6" id="KW-0645">Protease</keyword>
<proteinExistence type="inferred from homology"/>
<dbReference type="InterPro" id="IPR036852">
    <property type="entry name" value="Peptidase_S8/S53_dom_sf"/>
</dbReference>
<dbReference type="EMBL" id="BOPH01000099">
    <property type="protein sequence ID" value="GIJ72383.1"/>
    <property type="molecule type" value="Genomic_DNA"/>
</dbReference>
<dbReference type="SUPFAM" id="SSF52743">
    <property type="entry name" value="Subtilisin-like"/>
    <property type="match status" value="1"/>
</dbReference>
<dbReference type="AlphaFoldDB" id="A0A8J4A1H7"/>
<evidence type="ECO:0000313" key="10">
    <source>
        <dbReference type="Proteomes" id="UP000635606"/>
    </source>
</evidence>
<evidence type="ECO:0000256" key="5">
    <source>
        <dbReference type="PIRSR" id="PIRSR615500-1"/>
    </source>
</evidence>
<sequence>MARRRVIAYFLDDAGRSAALDRLADPVTTDSYAIGDLDDDAVADLVAAGVVVDDHPPATGDDDNRRWLGTGSAPGGRGDDLPDLAPGATTQWRVTLVDGPLLEERRVAIEGTGARLEERLSGAAYLATATREQADAVIGLDFVADVVRHGTEVTGPQVLTEAPLRPRGPFGAAPEETPRAWDLWLTGADARDRVLDWLEARGLDVVGSGGRRVRVRLETDVAAAAVAAHPDVLTMVEHVPPKLFNDVARDLLGVPAVADGGTVALTGRGQVVAVADTGLDVDHPDFAGRIVEAVGLGRPGDPSDPHGHGTHVAGSVLGDGSASEDRRYRGVAPEATLYFQSLLDRRGGLGGLPVSLTDLFEPAYRAGARVHNNSWGADTESMYTVESTDVDAYVAERRDLLVVIAAGNEGAAADALHAAPGFVDWLSIGSPASCKNALTVGAARSSRTDGGLSRRSYGEIWHDDFPEEPIAKALVSGDPQCVAAFSSRGPTDDRRIKPDVVAPGTDIVSARSADAPANNFWGVVQGTDRYAYMGGTSMATPLVAGCAVLVRQYFTDVRDHARPSAALLKAALINGTRWLTGDDAVADWPKRPNYHQGFGAVSLADSLPNPGAPDLRLEFLDTWEQPNLQFQRTGDVFRFTVTVSAGLPLRICLAYTDLPGRSLQNDVSLLVAGPAGERFVGNADVPNALTRSDADNNVEVVRIEEPAAGTYTVQVFARNLLRPPQDFALVVTGRLASGLKRVTG</sequence>
<dbReference type="InterPro" id="IPR034058">
    <property type="entry name" value="TagA/B/C/D_pept_dom"/>
</dbReference>
<accession>A0A8J4A1H7</accession>
<reference evidence="9" key="1">
    <citation type="submission" date="2021-01" db="EMBL/GenBank/DDBJ databases">
        <title>Whole genome shotgun sequence of Virgisporangium ochraceum NBRC 16418.</title>
        <authorList>
            <person name="Komaki H."/>
            <person name="Tamura T."/>
        </authorList>
    </citation>
    <scope>NUCLEOTIDE SEQUENCE</scope>
    <source>
        <strain evidence="9">NBRC 16418</strain>
    </source>
</reference>
<dbReference type="InterPro" id="IPR022398">
    <property type="entry name" value="Peptidase_S8_His-AS"/>
</dbReference>
<keyword evidence="3 6" id="KW-0378">Hydrolase</keyword>
<feature type="domain" description="Peptidase S8/S53" evidence="8">
    <location>
        <begin position="267"/>
        <end position="599"/>
    </location>
</feature>
<dbReference type="PROSITE" id="PS00138">
    <property type="entry name" value="SUBTILASE_SER"/>
    <property type="match status" value="1"/>
</dbReference>
<feature type="compositionally biased region" description="Basic and acidic residues" evidence="7">
    <location>
        <begin position="53"/>
        <end position="66"/>
    </location>
</feature>
<evidence type="ECO:0000313" key="9">
    <source>
        <dbReference type="EMBL" id="GIJ72383.1"/>
    </source>
</evidence>
<feature type="region of interest" description="Disordered" evidence="7">
    <location>
        <begin position="53"/>
        <end position="85"/>
    </location>
</feature>
<dbReference type="InterPro" id="IPR023828">
    <property type="entry name" value="Peptidase_S8_Ser-AS"/>
</dbReference>
<dbReference type="Gene3D" id="3.40.50.200">
    <property type="entry name" value="Peptidase S8/S53 domain"/>
    <property type="match status" value="1"/>
</dbReference>
<dbReference type="PRINTS" id="PR00723">
    <property type="entry name" value="SUBTILISIN"/>
</dbReference>
<dbReference type="InterPro" id="IPR008979">
    <property type="entry name" value="Galactose-bd-like_sf"/>
</dbReference>
<dbReference type="Pfam" id="PF00082">
    <property type="entry name" value="Peptidase_S8"/>
    <property type="match status" value="1"/>
</dbReference>
<feature type="active site" description="Charge relay system" evidence="5 6">
    <location>
        <position position="537"/>
    </location>
</feature>
<dbReference type="Proteomes" id="UP000635606">
    <property type="component" value="Unassembled WGS sequence"/>
</dbReference>
<evidence type="ECO:0000256" key="4">
    <source>
        <dbReference type="ARBA" id="ARBA00022825"/>
    </source>
</evidence>
<dbReference type="InterPro" id="IPR015500">
    <property type="entry name" value="Peptidase_S8_subtilisin-rel"/>
</dbReference>
<feature type="active site" description="Charge relay system" evidence="5 6">
    <location>
        <position position="276"/>
    </location>
</feature>
<evidence type="ECO:0000259" key="8">
    <source>
        <dbReference type="Pfam" id="PF00082"/>
    </source>
</evidence>
<name>A0A8J4A1H7_9ACTN</name>
<evidence type="ECO:0000256" key="7">
    <source>
        <dbReference type="SAM" id="MobiDB-lite"/>
    </source>
</evidence>
<dbReference type="GO" id="GO:0006508">
    <property type="term" value="P:proteolysis"/>
    <property type="evidence" value="ECO:0007669"/>
    <property type="project" value="UniProtKB-KW"/>
</dbReference>
<evidence type="ECO:0000256" key="1">
    <source>
        <dbReference type="ARBA" id="ARBA00011073"/>
    </source>
</evidence>
<dbReference type="SUPFAM" id="SSF49785">
    <property type="entry name" value="Galactose-binding domain-like"/>
    <property type="match status" value="1"/>
</dbReference>
<keyword evidence="4 6" id="KW-0720">Serine protease</keyword>
<dbReference type="Gene3D" id="2.60.120.380">
    <property type="match status" value="1"/>
</dbReference>
<dbReference type="GO" id="GO:0004252">
    <property type="term" value="F:serine-type endopeptidase activity"/>
    <property type="evidence" value="ECO:0007669"/>
    <property type="project" value="UniProtKB-UniRule"/>
</dbReference>
<dbReference type="PROSITE" id="PS00137">
    <property type="entry name" value="SUBTILASE_HIS"/>
    <property type="match status" value="1"/>
</dbReference>
<dbReference type="PROSITE" id="PS51892">
    <property type="entry name" value="SUBTILASE"/>
    <property type="match status" value="1"/>
</dbReference>
<evidence type="ECO:0000256" key="3">
    <source>
        <dbReference type="ARBA" id="ARBA00022801"/>
    </source>
</evidence>
<feature type="active site" description="Charge relay system" evidence="5 6">
    <location>
        <position position="308"/>
    </location>
</feature>
<keyword evidence="10" id="KW-1185">Reference proteome</keyword>
<dbReference type="InterPro" id="IPR051048">
    <property type="entry name" value="Peptidase_S8/S53_subtilisin"/>
</dbReference>
<dbReference type="PANTHER" id="PTHR43399:SF4">
    <property type="entry name" value="CELL WALL-ASSOCIATED PROTEASE"/>
    <property type="match status" value="1"/>
</dbReference>
<gene>
    <name evidence="9" type="ORF">Voc01_073000</name>
</gene>